<dbReference type="STRING" id="7994.ENSAMXP00000029427"/>
<dbReference type="Bgee" id="ENSAMXG00000027431">
    <property type="expression patterns" value="Expressed in brain and 3 other cell types or tissues"/>
</dbReference>
<proteinExistence type="predicted"/>
<dbReference type="GeneTree" id="ENSGT00390000004090"/>
<feature type="region of interest" description="Disordered" evidence="1">
    <location>
        <begin position="366"/>
        <end position="404"/>
    </location>
</feature>
<dbReference type="AlphaFoldDB" id="A0A3B1IHR2"/>
<feature type="compositionally biased region" description="Low complexity" evidence="1">
    <location>
        <begin position="200"/>
        <end position="209"/>
    </location>
</feature>
<dbReference type="Ensembl" id="ENSAMXT00000028505.2">
    <property type="protein sequence ID" value="ENSAMXP00000029427.1"/>
    <property type="gene ID" value="ENSAMXG00000027431.2"/>
</dbReference>
<name>A0A3B1IHR2_ASTMX</name>
<feature type="compositionally biased region" description="Basic and acidic residues" evidence="1">
    <location>
        <begin position="150"/>
        <end position="163"/>
    </location>
</feature>
<dbReference type="GO" id="GO:1903723">
    <property type="term" value="P:negative regulation of centriole elongation"/>
    <property type="evidence" value="ECO:0007669"/>
    <property type="project" value="TreeGrafter"/>
</dbReference>
<dbReference type="PANTHER" id="PTHR13594:SF3">
    <property type="entry name" value="CENTRIOLAR COILED-COIL PROTEIN OF 110 KDA-LIKE ISOFORM X3"/>
    <property type="match status" value="1"/>
</dbReference>
<dbReference type="Pfam" id="PF16025">
    <property type="entry name" value="CaM_bind"/>
    <property type="match status" value="1"/>
</dbReference>
<dbReference type="Proteomes" id="UP000018467">
    <property type="component" value="Unassembled WGS sequence"/>
</dbReference>
<accession>A0A3B1IHR2</accession>
<dbReference type="GO" id="GO:0005814">
    <property type="term" value="C:centriole"/>
    <property type="evidence" value="ECO:0007669"/>
    <property type="project" value="InterPro"/>
</dbReference>
<feature type="compositionally biased region" description="Polar residues" evidence="1">
    <location>
        <begin position="188"/>
        <end position="197"/>
    </location>
</feature>
<reference evidence="2" key="4">
    <citation type="submission" date="2025-09" db="UniProtKB">
        <authorList>
            <consortium name="Ensembl"/>
        </authorList>
    </citation>
    <scope>IDENTIFICATION</scope>
</reference>
<feature type="compositionally biased region" description="Polar residues" evidence="1">
    <location>
        <begin position="691"/>
        <end position="710"/>
    </location>
</feature>
<evidence type="ECO:0000256" key="1">
    <source>
        <dbReference type="SAM" id="MobiDB-lite"/>
    </source>
</evidence>
<dbReference type="InParanoid" id="A0A3B1IHR2"/>
<keyword evidence="3" id="KW-1185">Reference proteome</keyword>
<dbReference type="InterPro" id="IPR033207">
    <property type="entry name" value="CCP110"/>
</dbReference>
<organism evidence="2 3">
    <name type="scientific">Astyanax mexicanus</name>
    <name type="common">Blind cave fish</name>
    <name type="synonym">Astyanax fasciatus mexicanus</name>
    <dbReference type="NCBI Taxonomy" id="7994"/>
    <lineage>
        <taxon>Eukaryota</taxon>
        <taxon>Metazoa</taxon>
        <taxon>Chordata</taxon>
        <taxon>Craniata</taxon>
        <taxon>Vertebrata</taxon>
        <taxon>Euteleostomi</taxon>
        <taxon>Actinopterygii</taxon>
        <taxon>Neopterygii</taxon>
        <taxon>Teleostei</taxon>
        <taxon>Ostariophysi</taxon>
        <taxon>Characiformes</taxon>
        <taxon>Characoidei</taxon>
        <taxon>Acestrorhamphidae</taxon>
        <taxon>Acestrorhamphinae</taxon>
        <taxon>Astyanax</taxon>
    </lineage>
</organism>
<feature type="region of interest" description="Disordered" evidence="1">
    <location>
        <begin position="298"/>
        <end position="324"/>
    </location>
</feature>
<dbReference type="GO" id="GO:0007099">
    <property type="term" value="P:centriole replication"/>
    <property type="evidence" value="ECO:0007669"/>
    <property type="project" value="InterPro"/>
</dbReference>
<reference evidence="3" key="2">
    <citation type="journal article" date="2014" name="Nat. Commun.">
        <title>The cavefish genome reveals candidate genes for eye loss.</title>
        <authorList>
            <person name="McGaugh S.E."/>
            <person name="Gross J.B."/>
            <person name="Aken B."/>
            <person name="Blin M."/>
            <person name="Borowsky R."/>
            <person name="Chalopin D."/>
            <person name="Hinaux H."/>
            <person name="Jeffery W.R."/>
            <person name="Keene A."/>
            <person name="Ma L."/>
            <person name="Minx P."/>
            <person name="Murphy D."/>
            <person name="O'Quin K.E."/>
            <person name="Retaux S."/>
            <person name="Rohner N."/>
            <person name="Searle S.M."/>
            <person name="Stahl B.A."/>
            <person name="Tabin C."/>
            <person name="Volff J.N."/>
            <person name="Yoshizawa M."/>
            <person name="Warren W.C."/>
        </authorList>
    </citation>
    <scope>NUCLEOTIDE SEQUENCE [LARGE SCALE GENOMIC DNA]</scope>
    <source>
        <strain evidence="3">female</strain>
    </source>
</reference>
<evidence type="ECO:0000313" key="3">
    <source>
        <dbReference type="Proteomes" id="UP000018467"/>
    </source>
</evidence>
<reference evidence="2" key="3">
    <citation type="submission" date="2025-08" db="UniProtKB">
        <authorList>
            <consortium name="Ensembl"/>
        </authorList>
    </citation>
    <scope>IDENTIFICATION</scope>
</reference>
<dbReference type="GO" id="GO:0032053">
    <property type="term" value="P:ciliary basal body organization"/>
    <property type="evidence" value="ECO:0007669"/>
    <property type="project" value="TreeGrafter"/>
</dbReference>
<dbReference type="PANTHER" id="PTHR13594">
    <property type="entry name" value="CENTRIOLAR COILED-COIL PROTEIN OF 110 KDA"/>
    <property type="match status" value="1"/>
</dbReference>
<feature type="region of interest" description="Disordered" evidence="1">
    <location>
        <begin position="678"/>
        <end position="733"/>
    </location>
</feature>
<protein>
    <submittedName>
        <fullName evidence="2">Centriolar coiled-coil protein of 110 kDa-like</fullName>
    </submittedName>
</protein>
<feature type="compositionally biased region" description="Basic and acidic residues" evidence="1">
    <location>
        <begin position="714"/>
        <end position="727"/>
    </location>
</feature>
<sequence>MESYEQFYLHTLTKLQSKRRYDKTCLTSGECIDTSFISFQGTKVLSPVLNEKQRKEMAHYRQIATKLKADKQTQCQKNLLNEVQKIMDSRVNAFILPDSSKLSNNNNREILTSIDQALNNKHEVEMERGDESANEGMSLQSLLRKSREYIEKEQSWRGSKDSSRSPTSVPAESPLDKDIENRRPASEADSNLSSYIQYHSPLSPSQPKTPTLPKPKPTIDAMLGLESLPGCPPQSLLNTEASLSSRPHRGRPRPVSACNFLFSYSGSPREPGITAKGRSPEGTLPCGLERRLLEVEGISGSRRASHSGSSPVNERGGVTNTIDTGHDLIETGFRRRCHTMDSNMGPPYQSPPIDRSQERIPRFMAGVPQRTPPRRSPPSQLSATFTLTSPSSPTSSTLRSSLNPDFPIIPHPALDEKRTDELQWRVQVLGDMQRCLKEEQQAFHLMAEQGREKLIIQQEPEDKEKWLRDLGGMCAVVGELGGDWKAGSECYPPLTTSCPMSPAEILPGSPSIGFHSPVSSGAVTPSMPPPVYLWGPNRGVNKSRNRLSLVLTPQLQKAMCRLTAIVQGFLTRQLLKTEKVKNLRQTVKDTQDFISSFHKEEPQKKGSLTEQDLSLQERVRAQLRAALFDIHDIFFEMSLDERLALLQQERELRTERKLREMEKAKSPKEKINLSAATQKVLDRKKQRVGESPSQTRRIQQKPKSPLTNRSSQRKTPEDRVKRSDCLKKQHSLG</sequence>
<dbReference type="GO" id="GO:0032465">
    <property type="term" value="P:regulation of cytokinesis"/>
    <property type="evidence" value="ECO:0007669"/>
    <property type="project" value="InterPro"/>
</dbReference>
<feature type="compositionally biased region" description="Low complexity" evidence="1">
    <location>
        <begin position="299"/>
        <end position="310"/>
    </location>
</feature>
<feature type="region of interest" description="Disordered" evidence="1">
    <location>
        <begin position="150"/>
        <end position="221"/>
    </location>
</feature>
<feature type="compositionally biased region" description="Low complexity" evidence="1">
    <location>
        <begin position="377"/>
        <end position="402"/>
    </location>
</feature>
<reference evidence="3" key="1">
    <citation type="submission" date="2013-03" db="EMBL/GenBank/DDBJ databases">
        <authorList>
            <person name="Jeffery W."/>
            <person name="Warren W."/>
            <person name="Wilson R.K."/>
        </authorList>
    </citation>
    <scope>NUCLEOTIDE SEQUENCE</scope>
    <source>
        <strain evidence="3">female</strain>
    </source>
</reference>
<evidence type="ECO:0000313" key="2">
    <source>
        <dbReference type="Ensembl" id="ENSAMXP00000029427.1"/>
    </source>
</evidence>
<feature type="compositionally biased region" description="Basic and acidic residues" evidence="1">
    <location>
        <begin position="174"/>
        <end position="186"/>
    </location>
</feature>